<dbReference type="Gene3D" id="1.25.40.10">
    <property type="entry name" value="Tetratricopeptide repeat domain"/>
    <property type="match status" value="1"/>
</dbReference>
<accession>A0AAN7WHL8</accession>
<dbReference type="PANTHER" id="PTHR47643:SF2">
    <property type="entry name" value="TPR DOMAIN PROTEIN (AFU_ORTHOLOGUE AFUA_5G12710)"/>
    <property type="match status" value="1"/>
</dbReference>
<dbReference type="PROSITE" id="PS50280">
    <property type="entry name" value="SET"/>
    <property type="match status" value="1"/>
</dbReference>
<dbReference type="AlphaFoldDB" id="A0AAN7WHL8"/>
<dbReference type="CDD" id="cd20071">
    <property type="entry name" value="SET_SMYD"/>
    <property type="match status" value="1"/>
</dbReference>
<dbReference type="SUPFAM" id="SSF82199">
    <property type="entry name" value="SET domain"/>
    <property type="match status" value="1"/>
</dbReference>
<dbReference type="Pfam" id="PF00856">
    <property type="entry name" value="SET"/>
    <property type="match status" value="1"/>
</dbReference>
<dbReference type="Gene3D" id="2.170.270.10">
    <property type="entry name" value="SET domain"/>
    <property type="match status" value="1"/>
</dbReference>
<dbReference type="PANTHER" id="PTHR47643">
    <property type="entry name" value="TPR DOMAIN PROTEIN (AFU_ORTHOLOGUE AFUA_5G12710)"/>
    <property type="match status" value="1"/>
</dbReference>
<organism evidence="2 3">
    <name type="scientific">Elasticomyces elasticus</name>
    <dbReference type="NCBI Taxonomy" id="574655"/>
    <lineage>
        <taxon>Eukaryota</taxon>
        <taxon>Fungi</taxon>
        <taxon>Dikarya</taxon>
        <taxon>Ascomycota</taxon>
        <taxon>Pezizomycotina</taxon>
        <taxon>Dothideomycetes</taxon>
        <taxon>Dothideomycetidae</taxon>
        <taxon>Mycosphaerellales</taxon>
        <taxon>Teratosphaeriaceae</taxon>
        <taxon>Elasticomyces</taxon>
    </lineage>
</organism>
<gene>
    <name evidence="2" type="ORF">LTR97_001128</name>
</gene>
<feature type="domain" description="SET" evidence="1">
    <location>
        <begin position="288"/>
        <end position="493"/>
    </location>
</feature>
<dbReference type="SUPFAM" id="SSF48452">
    <property type="entry name" value="TPR-like"/>
    <property type="match status" value="1"/>
</dbReference>
<dbReference type="EMBL" id="JAVRQU010000002">
    <property type="protein sequence ID" value="KAK5706141.1"/>
    <property type="molecule type" value="Genomic_DNA"/>
</dbReference>
<reference evidence="2" key="1">
    <citation type="submission" date="2023-08" db="EMBL/GenBank/DDBJ databases">
        <title>Black Yeasts Isolated from many extreme environments.</title>
        <authorList>
            <person name="Coleine C."/>
            <person name="Stajich J.E."/>
            <person name="Selbmann L."/>
        </authorList>
    </citation>
    <scope>NUCLEOTIDE SEQUENCE</scope>
    <source>
        <strain evidence="2">CCFEE 5810</strain>
    </source>
</reference>
<dbReference type="InterPro" id="IPR001214">
    <property type="entry name" value="SET_dom"/>
</dbReference>
<dbReference type="Proteomes" id="UP001310594">
    <property type="component" value="Unassembled WGS sequence"/>
</dbReference>
<dbReference type="InterPro" id="IPR011990">
    <property type="entry name" value="TPR-like_helical_dom_sf"/>
</dbReference>
<proteinExistence type="predicted"/>
<evidence type="ECO:0000313" key="2">
    <source>
        <dbReference type="EMBL" id="KAK5706141.1"/>
    </source>
</evidence>
<evidence type="ECO:0000313" key="3">
    <source>
        <dbReference type="Proteomes" id="UP001310594"/>
    </source>
</evidence>
<dbReference type="InterPro" id="IPR053209">
    <property type="entry name" value="Gramillin-biosynth_MTr"/>
</dbReference>
<comment type="caution">
    <text evidence="2">The sequence shown here is derived from an EMBL/GenBank/DDBJ whole genome shotgun (WGS) entry which is preliminary data.</text>
</comment>
<sequence length="689" mass="75935">MGITNDQVIEKAKRYAAFAFVRKGQQAKAKMNRAELEAMFRKGNAVEDDRGNVDLLAVYNIHKSVPPNTLLPIGAVVAIKEPLYEEISEGKYQIRVDHPSDLVLLSGVEEYVPVPFRSATTERSAVDLNANGNAASAKHDLRAAVKLYSEAIHVCPDQDKSLRAKLRCNRSNTNSLLGRFEAALSDAEAAINDCRLLASDPMATPAMTPSNDTTSKIDSTSYFRGACAAYGLRDFAYAKSLLQEAQRCRPGNKIVKRELERTEQRIQEEQTGDYDFDAMSNATSLECSRLDFADFRRLCEVRGAGTHGRGLFAITKLGVGSLVLCEKAFAAAFASEEGEETTVVYDLKPGKAIAVGKDVSIVKVLMEKLSHNPRQAGCFQDLHDAGYEPKLPPSSIDGNTVIDAFRTAAIATTNRFGLPSVRSSEKYECPSKHGVNHQHNEDSTLSSAAVWIVASHINHACDGNVIRAFMGDMIIFRATREIQAGEEILTQYCGHQIDSVATQAFTKKTWGFECDCAICQADSETSQAMRTKREALVAQAKALLEEFDAAQEPISISPFVVKAEKLREQLQATYPAEAFTNRPRPALSILGNWLCQVYVRCREWKKAVESGKLVLRDLGYVVKVVTTGVDVEYANCSLEIMAVDAAVGASKGFFALGNAKHGQWFEDFARRMWMTEYGEMRGYAQRYGN</sequence>
<protein>
    <recommendedName>
        <fullName evidence="1">SET domain-containing protein</fullName>
    </recommendedName>
</protein>
<name>A0AAN7WHL8_9PEZI</name>
<dbReference type="InterPro" id="IPR046341">
    <property type="entry name" value="SET_dom_sf"/>
</dbReference>
<evidence type="ECO:0000259" key="1">
    <source>
        <dbReference type="PROSITE" id="PS50280"/>
    </source>
</evidence>